<dbReference type="EMBL" id="JAEFBJ010000011">
    <property type="protein sequence ID" value="KAG7553779.1"/>
    <property type="molecule type" value="Genomic_DNA"/>
</dbReference>
<protein>
    <submittedName>
        <fullName evidence="3">SWAP/Surp superfamily</fullName>
    </submittedName>
</protein>
<feature type="domain" description="SURP motif" evidence="2">
    <location>
        <begin position="320"/>
        <end position="364"/>
    </location>
</feature>
<dbReference type="AlphaFoldDB" id="A0A8T1Z4I1"/>
<feature type="region of interest" description="Disordered" evidence="1">
    <location>
        <begin position="467"/>
        <end position="518"/>
    </location>
</feature>
<dbReference type="InterPro" id="IPR000061">
    <property type="entry name" value="Surp"/>
</dbReference>
<keyword evidence="4" id="KW-1185">Reference proteome</keyword>
<dbReference type="GO" id="GO:0071004">
    <property type="term" value="C:U2-type prespliceosome"/>
    <property type="evidence" value="ECO:0007669"/>
    <property type="project" value="TreeGrafter"/>
</dbReference>
<feature type="domain" description="SURP motif" evidence="2">
    <location>
        <begin position="74"/>
        <end position="116"/>
    </location>
</feature>
<dbReference type="SMART" id="SM00648">
    <property type="entry name" value="SWAP"/>
    <property type="match status" value="2"/>
</dbReference>
<dbReference type="InterPro" id="IPR045146">
    <property type="entry name" value="SF3A1"/>
</dbReference>
<organism evidence="3 4">
    <name type="scientific">Arabidopsis suecica</name>
    <name type="common">Swedish thale-cress</name>
    <name type="synonym">Cardaminopsis suecica</name>
    <dbReference type="NCBI Taxonomy" id="45249"/>
    <lineage>
        <taxon>Eukaryota</taxon>
        <taxon>Viridiplantae</taxon>
        <taxon>Streptophyta</taxon>
        <taxon>Embryophyta</taxon>
        <taxon>Tracheophyta</taxon>
        <taxon>Spermatophyta</taxon>
        <taxon>Magnoliopsida</taxon>
        <taxon>eudicotyledons</taxon>
        <taxon>Gunneridae</taxon>
        <taxon>Pentapetalae</taxon>
        <taxon>rosids</taxon>
        <taxon>malvids</taxon>
        <taxon>Brassicales</taxon>
        <taxon>Brassicaceae</taxon>
        <taxon>Camelineae</taxon>
        <taxon>Arabidopsis</taxon>
    </lineage>
</organism>
<proteinExistence type="predicted"/>
<dbReference type="PANTHER" id="PTHR15316:SF1">
    <property type="entry name" value="SPLICING FACTOR 3A SUBUNIT 1"/>
    <property type="match status" value="1"/>
</dbReference>
<dbReference type="PANTHER" id="PTHR15316">
    <property type="entry name" value="SPLICEOSOME ASSOCIATED PROTEIN 114/SWAP SPLICING FACTOR-RELATED"/>
    <property type="match status" value="1"/>
</dbReference>
<evidence type="ECO:0000313" key="3">
    <source>
        <dbReference type="EMBL" id="KAG7553779.1"/>
    </source>
</evidence>
<name>A0A8T1Z4I1_ARASU</name>
<comment type="caution">
    <text evidence="3">The sequence shown here is derived from an EMBL/GenBank/DDBJ whole genome shotgun (WGS) entry which is preliminary data.</text>
</comment>
<feature type="compositionally biased region" description="Low complexity" evidence="1">
    <location>
        <begin position="491"/>
        <end position="500"/>
    </location>
</feature>
<evidence type="ECO:0000256" key="1">
    <source>
        <dbReference type="SAM" id="MobiDB-lite"/>
    </source>
</evidence>
<dbReference type="GO" id="GO:0071013">
    <property type="term" value="C:catalytic step 2 spliceosome"/>
    <property type="evidence" value="ECO:0007669"/>
    <property type="project" value="TreeGrafter"/>
</dbReference>
<dbReference type="Proteomes" id="UP000694251">
    <property type="component" value="Chromosome 11"/>
</dbReference>
<dbReference type="PROSITE" id="PS50128">
    <property type="entry name" value="SURP"/>
    <property type="match status" value="2"/>
</dbReference>
<evidence type="ECO:0000259" key="2">
    <source>
        <dbReference type="PROSITE" id="PS50128"/>
    </source>
</evidence>
<gene>
    <name evidence="3" type="ORF">ISN44_As11g001000</name>
</gene>
<dbReference type="Pfam" id="PF01805">
    <property type="entry name" value="Surp"/>
    <property type="match status" value="2"/>
</dbReference>
<dbReference type="GO" id="GO:0005686">
    <property type="term" value="C:U2 snRNP"/>
    <property type="evidence" value="ECO:0007669"/>
    <property type="project" value="TreeGrafter"/>
</dbReference>
<dbReference type="GO" id="GO:0045292">
    <property type="term" value="P:mRNA cis splicing, via spliceosome"/>
    <property type="evidence" value="ECO:0007669"/>
    <property type="project" value="InterPro"/>
</dbReference>
<evidence type="ECO:0000313" key="4">
    <source>
        <dbReference type="Proteomes" id="UP000694251"/>
    </source>
</evidence>
<dbReference type="GO" id="GO:0000381">
    <property type="term" value="P:regulation of alternative mRNA splicing, via spliceosome"/>
    <property type="evidence" value="ECO:0007669"/>
    <property type="project" value="TreeGrafter"/>
</dbReference>
<sequence>MEKQKTLEGLQSVQNNSLADSKLRRKLMDQFVIDATYGLFMRTANPLLDPLPLRYPHNLTRSLPEGITPKELGIINLTAQFMAVFGIFFQRALIKTVITDPRFDFMIKAPDDSVYYGLLAGYMPTDDSKFSFYCRLFRGYLAVSKPCQDLTKNAGASPETVLEGFFHLLALLEDEEKIGMVDLHVFEFLAKTLGYWTLPPGHLSDMLHSPMIELLRTPIHGMPMPDDWHDKIRVMETEIHDVESRRTWRNSVSYHACYQQMQILSQEDHAFCEHPKDLQQNNSNDQGPPSYSIPSPWSGLPLPEFTSLIPEGITRQELGIIKLTAQFDGVYGIYFREEIEKLLIEDPRFAFLKPTDNSKYYSFFSNLSLGYDMVLIPSRKKGEALLPNRKMSGSPSLETVLEGFWNLFEMVEEGVDMGIVDLHAFEFFANTEDQELNLPHQYLLMIMYPLVPPFAHLQARMPRGYYPLAPPPREHPNPKRLKLDKDSSRPGLVEQSSLSEEGGGEKEGETSLQGGNAF</sequence>
<dbReference type="OrthoDB" id="1109984at2759"/>
<accession>A0A8T1Z4I1</accession>
<feature type="compositionally biased region" description="Basic and acidic residues" evidence="1">
    <location>
        <begin position="472"/>
        <end position="488"/>
    </location>
</feature>
<dbReference type="GO" id="GO:0003723">
    <property type="term" value="F:RNA binding"/>
    <property type="evidence" value="ECO:0007669"/>
    <property type="project" value="InterPro"/>
</dbReference>
<reference evidence="3 4" key="1">
    <citation type="submission" date="2020-12" db="EMBL/GenBank/DDBJ databases">
        <title>Concerted genomic and epigenomic changes stabilize Arabidopsis allopolyploids.</title>
        <authorList>
            <person name="Chen Z."/>
        </authorList>
    </citation>
    <scope>NUCLEOTIDE SEQUENCE [LARGE SCALE GENOMIC DNA]</scope>
    <source>
        <strain evidence="3">As9502</strain>
        <tissue evidence="3">Leaf</tissue>
    </source>
</reference>